<dbReference type="AlphaFoldDB" id="A0A0R1MBE4"/>
<dbReference type="STRING" id="1423731.FC81_GL000778"/>
<dbReference type="InterPro" id="IPR010315">
    <property type="entry name" value="DUF915_hydro-like"/>
</dbReference>
<dbReference type="Proteomes" id="UP000051621">
    <property type="component" value="Unassembled WGS sequence"/>
</dbReference>
<dbReference type="EMBL" id="AZEF01000013">
    <property type="protein sequence ID" value="KRL02434.1"/>
    <property type="molecule type" value="Genomic_DNA"/>
</dbReference>
<proteinExistence type="predicted"/>
<accession>A0A0R1MBE4</accession>
<sequence length="286" mass="32844">MVIEMRTTNKIFILIGLLVFIFGIGGYLGFKQIRKTTYPRVNGVPTIYLHGWGASGQSTNSMIMYAQKYAHAQKVLTVVVPKKGQPYVKGEWTTGVARPLIQIVFKDNKESNYQLTSGWLKKVMVLLKTRYHVNRFNAVAHSMGNLTLMYYELNYGRNKKLPQLRKEVNLAGHFDGIIGIDDKPNRNSLLKNGKPRFINKYYRYQLAQRHSFPANQVAILNIFGNMEDGSNSDGDVTRVSARSLKYLLRGQYKSYHEIEIKGPNAQHSKLHENNRVNKIINDFLWD</sequence>
<organism evidence="2 3">
    <name type="scientific">Liquorilactobacillus capillatus DSM 19910</name>
    <dbReference type="NCBI Taxonomy" id="1423731"/>
    <lineage>
        <taxon>Bacteria</taxon>
        <taxon>Bacillati</taxon>
        <taxon>Bacillota</taxon>
        <taxon>Bacilli</taxon>
        <taxon>Lactobacillales</taxon>
        <taxon>Lactobacillaceae</taxon>
        <taxon>Liquorilactobacillus</taxon>
    </lineage>
</organism>
<gene>
    <name evidence="2" type="ORF">FC81_GL000778</name>
</gene>
<keyword evidence="3" id="KW-1185">Reference proteome</keyword>
<dbReference type="OrthoDB" id="503948at2"/>
<reference evidence="2 3" key="1">
    <citation type="journal article" date="2015" name="Genome Announc.">
        <title>Expanding the biotechnology potential of lactobacilli through comparative genomics of 213 strains and associated genera.</title>
        <authorList>
            <person name="Sun Z."/>
            <person name="Harris H.M."/>
            <person name="McCann A."/>
            <person name="Guo C."/>
            <person name="Argimon S."/>
            <person name="Zhang W."/>
            <person name="Yang X."/>
            <person name="Jeffery I.B."/>
            <person name="Cooney J.C."/>
            <person name="Kagawa T.F."/>
            <person name="Liu W."/>
            <person name="Song Y."/>
            <person name="Salvetti E."/>
            <person name="Wrobel A."/>
            <person name="Rasinkangas P."/>
            <person name="Parkhill J."/>
            <person name="Rea M.C."/>
            <person name="O'Sullivan O."/>
            <person name="Ritari J."/>
            <person name="Douillard F.P."/>
            <person name="Paul Ross R."/>
            <person name="Yang R."/>
            <person name="Briner A.E."/>
            <person name="Felis G.E."/>
            <person name="de Vos W.M."/>
            <person name="Barrangou R."/>
            <person name="Klaenhammer T.R."/>
            <person name="Caufield P.W."/>
            <person name="Cui Y."/>
            <person name="Zhang H."/>
            <person name="O'Toole P.W."/>
        </authorList>
    </citation>
    <scope>NUCLEOTIDE SEQUENCE [LARGE SCALE GENOMIC DNA]</scope>
    <source>
        <strain evidence="2 3">DSM 19910</strain>
    </source>
</reference>
<dbReference type="InterPro" id="IPR029058">
    <property type="entry name" value="AB_hydrolase_fold"/>
</dbReference>
<protein>
    <submittedName>
        <fullName evidence="2">Putative cell surface hydrolase (Putative)</fullName>
    </submittedName>
</protein>
<evidence type="ECO:0000313" key="3">
    <source>
        <dbReference type="Proteomes" id="UP000051621"/>
    </source>
</evidence>
<comment type="caution">
    <text evidence="2">The sequence shown here is derived from an EMBL/GenBank/DDBJ whole genome shotgun (WGS) entry which is preliminary data.</text>
</comment>
<dbReference type="Pfam" id="PF06028">
    <property type="entry name" value="DUF915"/>
    <property type="match status" value="1"/>
</dbReference>
<dbReference type="SUPFAM" id="SSF53474">
    <property type="entry name" value="alpha/beta-Hydrolases"/>
    <property type="match status" value="1"/>
</dbReference>
<keyword evidence="2" id="KW-0378">Hydrolase</keyword>
<dbReference type="PATRIC" id="fig|1423731.3.peg.797"/>
<dbReference type="GO" id="GO:0016787">
    <property type="term" value="F:hydrolase activity"/>
    <property type="evidence" value="ECO:0007669"/>
    <property type="project" value="UniProtKB-KW"/>
</dbReference>
<dbReference type="Gene3D" id="3.40.50.1820">
    <property type="entry name" value="alpha/beta hydrolase"/>
    <property type="match status" value="1"/>
</dbReference>
<keyword evidence="1" id="KW-0812">Transmembrane</keyword>
<keyword evidence="1" id="KW-1133">Transmembrane helix</keyword>
<feature type="transmembrane region" description="Helical" evidence="1">
    <location>
        <begin position="12"/>
        <end position="30"/>
    </location>
</feature>
<evidence type="ECO:0000256" key="1">
    <source>
        <dbReference type="SAM" id="Phobius"/>
    </source>
</evidence>
<name>A0A0R1MBE4_9LACO</name>
<keyword evidence="1" id="KW-0472">Membrane</keyword>
<evidence type="ECO:0000313" key="2">
    <source>
        <dbReference type="EMBL" id="KRL02434.1"/>
    </source>
</evidence>